<evidence type="ECO:0000313" key="3">
    <source>
        <dbReference type="Proteomes" id="UP000325577"/>
    </source>
</evidence>
<dbReference type="EMBL" id="CM018046">
    <property type="protein sequence ID" value="KAA8526687.1"/>
    <property type="molecule type" value="Genomic_DNA"/>
</dbReference>
<gene>
    <name evidence="2" type="ORF">F0562_008110</name>
</gene>
<feature type="transmembrane region" description="Helical" evidence="1">
    <location>
        <begin position="508"/>
        <end position="530"/>
    </location>
</feature>
<evidence type="ECO:0000256" key="1">
    <source>
        <dbReference type="SAM" id="Phobius"/>
    </source>
</evidence>
<accession>A0A5J5AB52</accession>
<feature type="transmembrane region" description="Helical" evidence="1">
    <location>
        <begin position="551"/>
        <end position="584"/>
    </location>
</feature>
<organism evidence="2 3">
    <name type="scientific">Nyssa sinensis</name>
    <dbReference type="NCBI Taxonomy" id="561372"/>
    <lineage>
        <taxon>Eukaryota</taxon>
        <taxon>Viridiplantae</taxon>
        <taxon>Streptophyta</taxon>
        <taxon>Embryophyta</taxon>
        <taxon>Tracheophyta</taxon>
        <taxon>Spermatophyta</taxon>
        <taxon>Magnoliopsida</taxon>
        <taxon>eudicotyledons</taxon>
        <taxon>Gunneridae</taxon>
        <taxon>Pentapetalae</taxon>
        <taxon>asterids</taxon>
        <taxon>Cornales</taxon>
        <taxon>Nyssaceae</taxon>
        <taxon>Nyssa</taxon>
    </lineage>
</organism>
<dbReference type="OrthoDB" id="1689075at2759"/>
<proteinExistence type="predicted"/>
<dbReference type="Proteomes" id="UP000325577">
    <property type="component" value="Linkage Group LG3"/>
</dbReference>
<dbReference type="AlphaFoldDB" id="A0A5J5AB52"/>
<protein>
    <submittedName>
        <fullName evidence="2">Uncharacterized protein</fullName>
    </submittedName>
</protein>
<feature type="transmembrane region" description="Helical" evidence="1">
    <location>
        <begin position="470"/>
        <end position="488"/>
    </location>
</feature>
<evidence type="ECO:0000313" key="2">
    <source>
        <dbReference type="EMBL" id="KAA8526687.1"/>
    </source>
</evidence>
<feature type="transmembrane region" description="Helical" evidence="1">
    <location>
        <begin position="167"/>
        <end position="186"/>
    </location>
</feature>
<sequence length="590" mass="63266">MASSASSSNPSSDPSPLSFLLPEIRLALYHAPMKLTLSRMNAELEGTTRTFQQRSVVYEQTLITERSHGSSAITASSSSSLPPLPSGFLPETYLAFTENSPTFRCRFLPGLHMPNIGVTRSVSPNWGFQAQHNPPPPLSNDFVIDMQRFQPFQAESRARGGVSLGKTFLGLTFQAALGLMVFYYQILSSPPPPPSPSSSPAIGSLPPPLSLHILEAAITVGFAGSLIGILLRNAYPVPADIIEKTGSISAALGFFVMACMLLPGTSTSIGWLGGVGCVLSFASSSSPSDHSLLSFLPPVIRSALYRAQMKLTLSRMDAELELTRNFQQHSTSVVVYEQALIVNDSHGSSTVSTLFYTPPTIVSPAHSSSDSYDPHSAFIAISPPFSSLYPPANSPHHLSQNSASFHSGFLTRLQVPNIGVARSVSPYWGPRSQQNPPTLLSNDFDIEQGFQQFPQTLGPADRGVSLAKTFLGLTFQAALALMVFYYQSLSPPPSPSSSHDIKSFPHPLALHIVEAAMAIGFAGSLIGIFLRNACPVPADIIEKTGSLSAALGFFVIIWMMLPGIFTCIGWFGGIGSLLAFWVAVKKMKLT</sequence>
<reference evidence="2 3" key="1">
    <citation type="submission" date="2019-09" db="EMBL/GenBank/DDBJ databases">
        <title>A chromosome-level genome assembly of the Chinese tupelo Nyssa sinensis.</title>
        <authorList>
            <person name="Yang X."/>
            <person name="Kang M."/>
            <person name="Yang Y."/>
            <person name="Xiong H."/>
            <person name="Wang M."/>
            <person name="Zhang Z."/>
            <person name="Wang Z."/>
            <person name="Wu H."/>
            <person name="Ma T."/>
            <person name="Liu J."/>
            <person name="Xi Z."/>
        </authorList>
    </citation>
    <scope>NUCLEOTIDE SEQUENCE [LARGE SCALE GENOMIC DNA]</scope>
    <source>
        <strain evidence="2">J267</strain>
        <tissue evidence="2">Leaf</tissue>
    </source>
</reference>
<feature type="transmembrane region" description="Helical" evidence="1">
    <location>
        <begin position="291"/>
        <end position="307"/>
    </location>
</feature>
<name>A0A5J5AB52_9ASTE</name>
<feature type="transmembrane region" description="Helical" evidence="1">
    <location>
        <begin position="209"/>
        <end position="231"/>
    </location>
</feature>
<keyword evidence="1" id="KW-1133">Transmembrane helix</keyword>
<keyword evidence="1" id="KW-0812">Transmembrane</keyword>
<keyword evidence="3" id="KW-1185">Reference proteome</keyword>
<feature type="transmembrane region" description="Helical" evidence="1">
    <location>
        <begin position="252"/>
        <end position="271"/>
    </location>
</feature>
<keyword evidence="1" id="KW-0472">Membrane</keyword>